<keyword evidence="2" id="KW-0808">Transferase</keyword>
<evidence type="ECO:0000313" key="3">
    <source>
        <dbReference type="Proteomes" id="UP000198625"/>
    </source>
</evidence>
<keyword evidence="3" id="KW-1185">Reference proteome</keyword>
<organism evidence="2 3">
    <name type="scientific">Proteiniborus ethanoligenes</name>
    <dbReference type="NCBI Taxonomy" id="415015"/>
    <lineage>
        <taxon>Bacteria</taxon>
        <taxon>Bacillati</taxon>
        <taxon>Bacillota</taxon>
        <taxon>Clostridia</taxon>
        <taxon>Eubacteriales</taxon>
        <taxon>Proteiniborus</taxon>
    </lineage>
</organism>
<name>A0A1H3Q114_9FIRM</name>
<dbReference type="PANTHER" id="PTHR32329:SF2">
    <property type="entry name" value="BIFUNCTIONAL PROTEIN [INCLUDES 2-HYDROXYACYL-COA DEHYDRATASE (N-TER) AND ITS ACTIVATOR DOMAIN (C_TERM)"/>
    <property type="match status" value="1"/>
</dbReference>
<dbReference type="InterPro" id="IPR018709">
    <property type="entry name" value="CoA_activase_DUF2229"/>
</dbReference>
<sequence length="332" mass="38027">MSYKVGIPQSLFFYDYYPLWKEFFNELGAEVVVSSKTNKSILNSGVSSCVDEACLPVKVYHGHVNELKDKVDYIFIPKLISIHKREYGCPKYLGLPEMIKHSIYDLPICIDVKVDLKKSNFKMVSTVVEAGKYISPNLIKIKKAYNIAYSHYQNYKKLINKGVIPIEAIKIYNSATKAITTTNNKELKLMLVGHPYNLYDEYTNMSLIKKLWSKGINIITPEMIDKDKSNYYSSTISKRMFWSFGRRIIGSSFYSIHEKNIDGIIYISAFGCGIDSILIDIVQREARKSGIPFTLLTIDEHTGEAGINTRIEAFVDMIKRRKINENYISTHG</sequence>
<dbReference type="RefSeq" id="WP_091729975.1">
    <property type="nucleotide sequence ID" value="NZ_FNQE01000017.1"/>
</dbReference>
<dbReference type="InterPro" id="IPR010327">
    <property type="entry name" value="FldB/FldC_alpha/beta"/>
</dbReference>
<dbReference type="PANTHER" id="PTHR32329">
    <property type="entry name" value="BIFUNCTIONAL PROTEIN [INCLUDES 2-HYDROXYACYL-COA DEHYDRATASE (N-TER) AND ITS ACTIVATOR DOMAIN (C_TERM)-RELATED"/>
    <property type="match status" value="1"/>
</dbReference>
<reference evidence="2 3" key="1">
    <citation type="submission" date="2016-10" db="EMBL/GenBank/DDBJ databases">
        <authorList>
            <person name="de Groot N.N."/>
        </authorList>
    </citation>
    <scope>NUCLEOTIDE SEQUENCE [LARGE SCALE GENOMIC DNA]</scope>
    <source>
        <strain evidence="2 3">DSM 21650</strain>
    </source>
</reference>
<dbReference type="Gene3D" id="3.40.50.11900">
    <property type="match status" value="1"/>
</dbReference>
<dbReference type="Proteomes" id="UP000198625">
    <property type="component" value="Unassembled WGS sequence"/>
</dbReference>
<dbReference type="EMBL" id="FNQE01000017">
    <property type="protein sequence ID" value="SDZ07026.1"/>
    <property type="molecule type" value="Genomic_DNA"/>
</dbReference>
<dbReference type="InterPro" id="IPR051805">
    <property type="entry name" value="Dehydratase_Activator_Redct"/>
</dbReference>
<dbReference type="Pfam" id="PF06050">
    <property type="entry name" value="HGD-D"/>
    <property type="match status" value="1"/>
</dbReference>
<accession>A0A1H3Q114</accession>
<evidence type="ECO:0000313" key="2">
    <source>
        <dbReference type="EMBL" id="SDZ07026.1"/>
    </source>
</evidence>
<dbReference type="STRING" id="415015.SAMN05660462_01749"/>
<dbReference type="OrthoDB" id="9780120at2"/>
<evidence type="ECO:0000259" key="1">
    <source>
        <dbReference type="Pfam" id="PF09989"/>
    </source>
</evidence>
<dbReference type="Pfam" id="PF09989">
    <property type="entry name" value="DUF2229"/>
    <property type="match status" value="1"/>
</dbReference>
<gene>
    <name evidence="2" type="ORF">SAMN05660462_01749</name>
</gene>
<dbReference type="GO" id="GO:0016301">
    <property type="term" value="F:kinase activity"/>
    <property type="evidence" value="ECO:0007669"/>
    <property type="project" value="UniProtKB-KW"/>
</dbReference>
<feature type="domain" description="DUF2229" evidence="1">
    <location>
        <begin position="4"/>
        <end position="224"/>
    </location>
</feature>
<dbReference type="AlphaFoldDB" id="A0A1H3Q114"/>
<protein>
    <submittedName>
        <fullName evidence="2">Predicted nucleotide-binding protein, sugar kinase/HSP70/actin superfamily</fullName>
    </submittedName>
</protein>
<proteinExistence type="predicted"/>
<keyword evidence="2" id="KW-0418">Kinase</keyword>